<dbReference type="Proteomes" id="UP000770785">
    <property type="component" value="Unassembled WGS sequence"/>
</dbReference>
<feature type="signal peptide" evidence="1">
    <location>
        <begin position="1"/>
        <end position="20"/>
    </location>
</feature>
<feature type="chain" id="PRO_5045421571" description="Calcineurin-like phosphoesterase domain-containing protein" evidence="1">
    <location>
        <begin position="21"/>
        <end position="358"/>
    </location>
</feature>
<reference evidence="3 4" key="1">
    <citation type="submission" date="2020-03" db="EMBL/GenBank/DDBJ databases">
        <title>Genomic Encyclopedia of Type Strains, Phase IV (KMG-IV): sequencing the most valuable type-strain genomes for metagenomic binning, comparative biology and taxonomic classification.</title>
        <authorList>
            <person name="Goeker M."/>
        </authorList>
    </citation>
    <scope>NUCLEOTIDE SEQUENCE [LARGE SCALE GENOMIC DNA]</scope>
    <source>
        <strain evidence="3 4">DSM 105096</strain>
    </source>
</reference>
<dbReference type="InterPro" id="IPR029052">
    <property type="entry name" value="Metallo-depent_PP-like"/>
</dbReference>
<evidence type="ECO:0000313" key="4">
    <source>
        <dbReference type="Proteomes" id="UP000770785"/>
    </source>
</evidence>
<sequence>MYRPLSVLLLLLLATCVVSAQEAEIDGPYITYTGGLPMVHWTFPEEGRKDEARWGEALPTFAGFHAETFDPDRDFVRKECITYDRVKRVAALSDIHGQYPVARKLLLANGIIDENENWIFEDGHLVIVGDVFDRGDQVNAMLWLIYHLEQQAALAGGRVHFLLGNHETMVMEGDVRYVNERYLKTSSLLKTTYQNLYGQETHLGKWLRTLPLSVKVNNVVYVHGGFSSDVVKKVGGLKEINDTYHEYLMNHNPNLAAMGSSNLELLHGRNGPLWYRGYFQDRDFSRRDIDRILRKLEADHLVVGHTSFSAIKGFFGNRVFAVDSSIKFGSVGELLLIEDGIFRRGTLTGEVLDIELTK</sequence>
<dbReference type="RefSeq" id="WP_168035521.1">
    <property type="nucleotide sequence ID" value="NZ_JAATJH010000001.1"/>
</dbReference>
<accession>A0ABX0X666</accession>
<dbReference type="PANTHER" id="PTHR46546">
    <property type="entry name" value="SHEWANELLA-LIKE PROTEIN PHOSPHATASE 1"/>
    <property type="match status" value="1"/>
</dbReference>
<organism evidence="3 4">
    <name type="scientific">Neolewinella antarctica</name>
    <dbReference type="NCBI Taxonomy" id="442734"/>
    <lineage>
        <taxon>Bacteria</taxon>
        <taxon>Pseudomonadati</taxon>
        <taxon>Bacteroidota</taxon>
        <taxon>Saprospiria</taxon>
        <taxon>Saprospirales</taxon>
        <taxon>Lewinellaceae</taxon>
        <taxon>Neolewinella</taxon>
    </lineage>
</organism>
<name>A0ABX0X666_9BACT</name>
<dbReference type="Gene3D" id="3.60.21.10">
    <property type="match status" value="1"/>
</dbReference>
<proteinExistence type="predicted"/>
<evidence type="ECO:0000313" key="3">
    <source>
        <dbReference type="EMBL" id="NJC24706.1"/>
    </source>
</evidence>
<dbReference type="EMBL" id="JAATJH010000001">
    <property type="protein sequence ID" value="NJC24706.1"/>
    <property type="molecule type" value="Genomic_DNA"/>
</dbReference>
<keyword evidence="1" id="KW-0732">Signal</keyword>
<dbReference type="Pfam" id="PF00149">
    <property type="entry name" value="Metallophos"/>
    <property type="match status" value="1"/>
</dbReference>
<keyword evidence="4" id="KW-1185">Reference proteome</keyword>
<feature type="domain" description="Calcineurin-like phosphoesterase" evidence="2">
    <location>
        <begin position="88"/>
        <end position="306"/>
    </location>
</feature>
<dbReference type="InterPro" id="IPR004843">
    <property type="entry name" value="Calcineurin-like_PHP"/>
</dbReference>
<gene>
    <name evidence="3" type="ORF">GGR27_000187</name>
</gene>
<protein>
    <recommendedName>
        <fullName evidence="2">Calcineurin-like phosphoesterase domain-containing protein</fullName>
    </recommendedName>
</protein>
<dbReference type="PANTHER" id="PTHR46546:SF4">
    <property type="entry name" value="SHEWANELLA-LIKE PROTEIN PHOSPHATASE 1"/>
    <property type="match status" value="1"/>
</dbReference>
<dbReference type="SUPFAM" id="SSF56300">
    <property type="entry name" value="Metallo-dependent phosphatases"/>
    <property type="match status" value="1"/>
</dbReference>
<evidence type="ECO:0000256" key="1">
    <source>
        <dbReference type="SAM" id="SignalP"/>
    </source>
</evidence>
<evidence type="ECO:0000259" key="2">
    <source>
        <dbReference type="Pfam" id="PF00149"/>
    </source>
</evidence>
<comment type="caution">
    <text evidence="3">The sequence shown here is derived from an EMBL/GenBank/DDBJ whole genome shotgun (WGS) entry which is preliminary data.</text>
</comment>